<dbReference type="SUPFAM" id="SSF48452">
    <property type="entry name" value="TPR-like"/>
    <property type="match status" value="1"/>
</dbReference>
<dbReference type="InterPro" id="IPR040395">
    <property type="entry name" value="TTC19"/>
</dbReference>
<name>A0A915L858_ROMCU</name>
<dbReference type="GO" id="GO:0005743">
    <property type="term" value="C:mitochondrial inner membrane"/>
    <property type="evidence" value="ECO:0007669"/>
    <property type="project" value="TreeGrafter"/>
</dbReference>
<dbReference type="Proteomes" id="UP000887565">
    <property type="component" value="Unplaced"/>
</dbReference>
<evidence type="ECO:0000256" key="2">
    <source>
        <dbReference type="ARBA" id="ARBA00008219"/>
    </source>
</evidence>
<dbReference type="AlphaFoldDB" id="A0A915L858"/>
<keyword evidence="5" id="KW-0809">Transit peptide</keyword>
<dbReference type="PANTHER" id="PTHR13143:SF6">
    <property type="entry name" value="TETRATRICOPEPTIDE REPEAT PROTEIN 19, MITOCHONDRIAL"/>
    <property type="match status" value="1"/>
</dbReference>
<dbReference type="Gene3D" id="1.25.40.10">
    <property type="entry name" value="Tetratricopeptide repeat domain"/>
    <property type="match status" value="2"/>
</dbReference>
<evidence type="ECO:0000313" key="7">
    <source>
        <dbReference type="Proteomes" id="UP000887565"/>
    </source>
</evidence>
<accession>A0A915L858</accession>
<evidence type="ECO:0000313" key="8">
    <source>
        <dbReference type="WBParaSite" id="nRc.2.0.1.t46997-RA"/>
    </source>
</evidence>
<dbReference type="InterPro" id="IPR011990">
    <property type="entry name" value="TPR-like_helical_dom_sf"/>
</dbReference>
<evidence type="ECO:0000256" key="3">
    <source>
        <dbReference type="ARBA" id="ARBA00022737"/>
    </source>
</evidence>
<keyword evidence="6" id="KW-0496">Mitochondrion</keyword>
<evidence type="ECO:0000256" key="4">
    <source>
        <dbReference type="ARBA" id="ARBA00022803"/>
    </source>
</evidence>
<keyword evidence="4" id="KW-0802">TPR repeat</keyword>
<keyword evidence="7" id="KW-1185">Reference proteome</keyword>
<evidence type="ECO:0000256" key="6">
    <source>
        <dbReference type="ARBA" id="ARBA00023128"/>
    </source>
</evidence>
<evidence type="ECO:0000256" key="5">
    <source>
        <dbReference type="ARBA" id="ARBA00022946"/>
    </source>
</evidence>
<protein>
    <submittedName>
        <fullName evidence="8">Tetratricopeptide repeat protein 19, mitochondrial</fullName>
    </submittedName>
</protein>
<sequence>MFRKIIRYYSRSRSHSHFHSIGPLKLGRGASVITECSLTSNRSYQRRNYDQTSNNRPLYAGTLITSIAVALGLKKPLLDDDEIKDQIKSSLMLINEQKFNEAENALHKTLALAGSKHNEGATNYVLDLMANLYYQMEKYEESIAIFTELMRRLMTSGTKKEDPAMIEVSLKLADMYARTGDDERAEIGFKFCVESANKNVENLEIDHETYSMKFKSIKTVEDDFGTKNRFSDHYALLGMVLETYSQFLITRHRSEEAEELVNRCLEISAFVYGSSRPHSVVLLNNFAVLLLDDAKYEKACHYLADVVNRAVHIQEFALELPQMMCNYAEALWHSGDREKAIEQAKTAANIAEEIDENTLEKCRRFLNDLLRDKTPTKTKT</sequence>
<comment type="subcellular location">
    <subcellularLocation>
        <location evidence="1">Mitochondrion</location>
    </subcellularLocation>
</comment>
<dbReference type="WBParaSite" id="nRc.2.0.1.t46997-RA">
    <property type="protein sequence ID" value="nRc.2.0.1.t46997-RA"/>
    <property type="gene ID" value="nRc.2.0.1.g46997"/>
</dbReference>
<keyword evidence="3" id="KW-0677">Repeat</keyword>
<dbReference type="GO" id="GO:0034551">
    <property type="term" value="P:mitochondrial respiratory chain complex III assembly"/>
    <property type="evidence" value="ECO:0007669"/>
    <property type="project" value="InterPro"/>
</dbReference>
<organism evidence="7 8">
    <name type="scientific">Romanomermis culicivorax</name>
    <name type="common">Nematode worm</name>
    <dbReference type="NCBI Taxonomy" id="13658"/>
    <lineage>
        <taxon>Eukaryota</taxon>
        <taxon>Metazoa</taxon>
        <taxon>Ecdysozoa</taxon>
        <taxon>Nematoda</taxon>
        <taxon>Enoplea</taxon>
        <taxon>Dorylaimia</taxon>
        <taxon>Mermithida</taxon>
        <taxon>Mermithoidea</taxon>
        <taxon>Mermithidae</taxon>
        <taxon>Romanomermis</taxon>
    </lineage>
</organism>
<dbReference type="PANTHER" id="PTHR13143">
    <property type="entry name" value="TETRATRICOPEPTIDE REPEAT PROTEIN 19"/>
    <property type="match status" value="1"/>
</dbReference>
<proteinExistence type="inferred from homology"/>
<comment type="similarity">
    <text evidence="2">Belongs to the TTC19 family.</text>
</comment>
<reference evidence="8" key="1">
    <citation type="submission" date="2022-11" db="UniProtKB">
        <authorList>
            <consortium name="WormBaseParasite"/>
        </authorList>
    </citation>
    <scope>IDENTIFICATION</scope>
</reference>
<evidence type="ECO:0000256" key="1">
    <source>
        <dbReference type="ARBA" id="ARBA00004173"/>
    </source>
</evidence>
<dbReference type="OMA" id="ANTYYEM"/>